<evidence type="ECO:0000256" key="1">
    <source>
        <dbReference type="PROSITE-ProRule" id="PRU00047"/>
    </source>
</evidence>
<feature type="domain" description="CCHC-type" evidence="2">
    <location>
        <begin position="26"/>
        <end position="40"/>
    </location>
</feature>
<proteinExistence type="predicted"/>
<keyword evidence="1" id="KW-0863">Zinc-finger</keyword>
<dbReference type="GO" id="GO:0008270">
    <property type="term" value="F:zinc ion binding"/>
    <property type="evidence" value="ECO:0007669"/>
    <property type="project" value="UniProtKB-KW"/>
</dbReference>
<keyword evidence="1" id="KW-0479">Metal-binding</keyword>
<dbReference type="AlphaFoldDB" id="A0A6A4GM93"/>
<dbReference type="EMBL" id="ML769856">
    <property type="protein sequence ID" value="KAE9386688.1"/>
    <property type="molecule type" value="Genomic_DNA"/>
</dbReference>
<sequence>MTGDEKNPAPPISKDEWECQMREGLCIQCGEKGHYGYHCPAHGNASAIICAACVDCNKCIDKEDDSACSEIQQTEDDIGGSEIVHAHATFMVNEDFQEQESRVLYEIDPDGTYWTVTDSWGQDIWPEEGDEGSNLGNVNNS</sequence>
<organism evidence="3 4">
    <name type="scientific">Gymnopus androsaceus JB14</name>
    <dbReference type="NCBI Taxonomy" id="1447944"/>
    <lineage>
        <taxon>Eukaryota</taxon>
        <taxon>Fungi</taxon>
        <taxon>Dikarya</taxon>
        <taxon>Basidiomycota</taxon>
        <taxon>Agaricomycotina</taxon>
        <taxon>Agaricomycetes</taxon>
        <taxon>Agaricomycetidae</taxon>
        <taxon>Agaricales</taxon>
        <taxon>Marasmiineae</taxon>
        <taxon>Omphalotaceae</taxon>
        <taxon>Gymnopus</taxon>
    </lineage>
</organism>
<gene>
    <name evidence="3" type="ORF">BT96DRAFT_1005835</name>
</gene>
<dbReference type="Proteomes" id="UP000799118">
    <property type="component" value="Unassembled WGS sequence"/>
</dbReference>
<evidence type="ECO:0000259" key="2">
    <source>
        <dbReference type="PROSITE" id="PS50158"/>
    </source>
</evidence>
<dbReference type="InterPro" id="IPR001878">
    <property type="entry name" value="Znf_CCHC"/>
</dbReference>
<dbReference type="GO" id="GO:0003676">
    <property type="term" value="F:nucleic acid binding"/>
    <property type="evidence" value="ECO:0007669"/>
    <property type="project" value="InterPro"/>
</dbReference>
<dbReference type="PROSITE" id="PS50158">
    <property type="entry name" value="ZF_CCHC"/>
    <property type="match status" value="1"/>
</dbReference>
<name>A0A6A4GM93_9AGAR</name>
<keyword evidence="4" id="KW-1185">Reference proteome</keyword>
<evidence type="ECO:0000313" key="3">
    <source>
        <dbReference type="EMBL" id="KAE9386688.1"/>
    </source>
</evidence>
<protein>
    <recommendedName>
        <fullName evidence="2">CCHC-type domain-containing protein</fullName>
    </recommendedName>
</protein>
<accession>A0A6A4GM93</accession>
<reference evidence="3" key="1">
    <citation type="journal article" date="2019" name="Environ. Microbiol.">
        <title>Fungal ecological strategies reflected in gene transcription - a case study of two litter decomposers.</title>
        <authorList>
            <person name="Barbi F."/>
            <person name="Kohler A."/>
            <person name="Barry K."/>
            <person name="Baskaran P."/>
            <person name="Daum C."/>
            <person name="Fauchery L."/>
            <person name="Ihrmark K."/>
            <person name="Kuo A."/>
            <person name="LaButti K."/>
            <person name="Lipzen A."/>
            <person name="Morin E."/>
            <person name="Grigoriev I.V."/>
            <person name="Henrissat B."/>
            <person name="Lindahl B."/>
            <person name="Martin F."/>
        </authorList>
    </citation>
    <scope>NUCLEOTIDE SEQUENCE</scope>
    <source>
        <strain evidence="3">JB14</strain>
    </source>
</reference>
<keyword evidence="1" id="KW-0862">Zinc</keyword>
<evidence type="ECO:0000313" key="4">
    <source>
        <dbReference type="Proteomes" id="UP000799118"/>
    </source>
</evidence>